<evidence type="ECO:0000313" key="2">
    <source>
        <dbReference type="Proteomes" id="UP000006860"/>
    </source>
</evidence>
<dbReference type="EMBL" id="CP002546">
    <property type="protein sequence ID" value="ADY57940.1"/>
    <property type="molecule type" value="Genomic_DNA"/>
</dbReference>
<protein>
    <submittedName>
        <fullName evidence="1">Uncharacterized protein</fullName>
    </submittedName>
</protein>
<dbReference type="HOGENOM" id="CLU_2318382_0_0_0"/>
<dbReference type="AlphaFoldDB" id="F0SQG5"/>
<accession>F0SQG5</accession>
<name>F0SQG5_RUBBR</name>
<dbReference type="KEGG" id="pbs:Plabr_0311"/>
<dbReference type="RefSeq" id="WP_013626684.1">
    <property type="nucleotide sequence ID" value="NC_015174.1"/>
</dbReference>
<keyword evidence="2" id="KW-1185">Reference proteome</keyword>
<dbReference type="Proteomes" id="UP000006860">
    <property type="component" value="Chromosome"/>
</dbReference>
<reference evidence="2" key="1">
    <citation type="submission" date="2011-02" db="EMBL/GenBank/DDBJ databases">
        <title>The complete genome of Planctomyces brasiliensis DSM 5305.</title>
        <authorList>
            <person name="Lucas S."/>
            <person name="Copeland A."/>
            <person name="Lapidus A."/>
            <person name="Bruce D."/>
            <person name="Goodwin L."/>
            <person name="Pitluck S."/>
            <person name="Kyrpides N."/>
            <person name="Mavromatis K."/>
            <person name="Pagani I."/>
            <person name="Ivanova N."/>
            <person name="Ovchinnikova G."/>
            <person name="Lu M."/>
            <person name="Detter J.C."/>
            <person name="Han C."/>
            <person name="Land M."/>
            <person name="Hauser L."/>
            <person name="Markowitz V."/>
            <person name="Cheng J.-F."/>
            <person name="Hugenholtz P."/>
            <person name="Woyke T."/>
            <person name="Wu D."/>
            <person name="Tindall B."/>
            <person name="Pomrenke H.G."/>
            <person name="Brambilla E."/>
            <person name="Klenk H.-P."/>
            <person name="Eisen J.A."/>
        </authorList>
    </citation>
    <scope>NUCLEOTIDE SEQUENCE [LARGE SCALE GENOMIC DNA]</scope>
    <source>
        <strain evidence="2">ATCC 49424 / DSM 5305 / JCM 21570 / NBRC 103401 / IFAM 1448</strain>
    </source>
</reference>
<gene>
    <name evidence="1" type="ordered locus">Plabr_0311</name>
</gene>
<sequence>MSVSRRSNTSMYWTAEAWLLAGITVLGAIGLTAFGWQAFAAEVERVRTHAAVLDQSRYFDGCALRRSCSRSRIRPVKCNRDDGDIICDGMFELRATRGR</sequence>
<organism evidence="1 2">
    <name type="scientific">Rubinisphaera brasiliensis (strain ATCC 49424 / DSM 5305 / JCM 21570 / IAM 15109 / NBRC 103401 / IFAM 1448)</name>
    <name type="common">Planctomyces brasiliensis</name>
    <dbReference type="NCBI Taxonomy" id="756272"/>
    <lineage>
        <taxon>Bacteria</taxon>
        <taxon>Pseudomonadati</taxon>
        <taxon>Planctomycetota</taxon>
        <taxon>Planctomycetia</taxon>
        <taxon>Planctomycetales</taxon>
        <taxon>Planctomycetaceae</taxon>
        <taxon>Rubinisphaera</taxon>
    </lineage>
</organism>
<proteinExistence type="predicted"/>
<evidence type="ECO:0000313" key="1">
    <source>
        <dbReference type="EMBL" id="ADY57940.1"/>
    </source>
</evidence>